<keyword evidence="3" id="KW-0812">Transmembrane</keyword>
<dbReference type="GO" id="GO:0016787">
    <property type="term" value="F:hydrolase activity"/>
    <property type="evidence" value="ECO:0007669"/>
    <property type="project" value="UniProtKB-KW"/>
</dbReference>
<feature type="transmembrane region" description="Helical" evidence="3">
    <location>
        <begin position="251"/>
        <end position="270"/>
    </location>
</feature>
<feature type="active site" description="Acyl-thioester intermediate" evidence="2">
    <location>
        <position position="214"/>
    </location>
</feature>
<dbReference type="NCBIfam" id="NF033745">
    <property type="entry name" value="class_C_sortase"/>
    <property type="match status" value="1"/>
</dbReference>
<evidence type="ECO:0000256" key="2">
    <source>
        <dbReference type="PIRSR" id="PIRSR605754-1"/>
    </source>
</evidence>
<dbReference type="Proteomes" id="UP000522720">
    <property type="component" value="Unassembled WGS sequence"/>
</dbReference>
<feature type="active site" description="Proton donor/acceptor" evidence="2">
    <location>
        <position position="152"/>
    </location>
</feature>
<dbReference type="InterPro" id="IPR005754">
    <property type="entry name" value="Sortase"/>
</dbReference>
<dbReference type="EMBL" id="JAAXPR010000004">
    <property type="protein sequence ID" value="NKZ19943.1"/>
    <property type="molecule type" value="Genomic_DNA"/>
</dbReference>
<dbReference type="NCBIfam" id="TIGR01076">
    <property type="entry name" value="sortase_fam"/>
    <property type="match status" value="1"/>
</dbReference>
<sequence length="278" mass="31991">MRRTNKKKNSSVIYHVIFLFGFLCLLYPLISHVYYSHRANQEISRFETAVNTLDDIELRERFELAQAYNGTLDPAKMVDPYFTDKEKKGIAEYARMLEINEQLGYVDIPTIGTKLPIYAGTTERVLQKGTGHLEGTSLPIGGASTHTVITAHRGLPEANLFTDLDKVKEGQVFYIRTIFDTLAYEVDQIVVVNPSDFSKVQVEKDQDYATLLTCTPYMVNSHRLLVRGHRIPYDASETRFEKPAIFWGQRLVEFLLFFLIFLAILAVILYHQKRKKRS</sequence>
<dbReference type="InterPro" id="IPR042002">
    <property type="entry name" value="Sortase_C"/>
</dbReference>
<name>A0A7X6MY74_9STRE</name>
<keyword evidence="3" id="KW-0472">Membrane</keyword>
<keyword evidence="1" id="KW-0378">Hydrolase</keyword>
<feature type="transmembrane region" description="Helical" evidence="3">
    <location>
        <begin position="12"/>
        <end position="35"/>
    </location>
</feature>
<keyword evidence="3" id="KW-1133">Transmembrane helix</keyword>
<gene>
    <name evidence="4" type="ORF">HF992_03620</name>
</gene>
<protein>
    <submittedName>
        <fullName evidence="4">Class C sortase</fullName>
    </submittedName>
</protein>
<proteinExistence type="predicted"/>
<keyword evidence="5" id="KW-1185">Reference proteome</keyword>
<dbReference type="RefSeq" id="WP_168548699.1">
    <property type="nucleotide sequence ID" value="NZ_JAAXPR010000004.1"/>
</dbReference>
<comment type="caution">
    <text evidence="4">The sequence shown here is derived from an EMBL/GenBank/DDBJ whole genome shotgun (WGS) entry which is preliminary data.</text>
</comment>
<evidence type="ECO:0000256" key="1">
    <source>
        <dbReference type="ARBA" id="ARBA00022801"/>
    </source>
</evidence>
<dbReference type="CDD" id="cd05827">
    <property type="entry name" value="Sortase_C"/>
    <property type="match status" value="1"/>
</dbReference>
<accession>A0A7X6MY74</accession>
<reference evidence="4 5" key="1">
    <citation type="submission" date="2020-04" db="EMBL/GenBank/DDBJ databases">
        <title>MicrobeNet Type strains.</title>
        <authorList>
            <person name="Nicholson A.C."/>
        </authorList>
    </citation>
    <scope>NUCLEOTIDE SEQUENCE [LARGE SCALE GENOMIC DNA]</scope>
    <source>
        <strain evidence="4 5">CCUG 69612</strain>
    </source>
</reference>
<dbReference type="InterPro" id="IPR023365">
    <property type="entry name" value="Sortase_dom-sf"/>
</dbReference>
<dbReference type="Pfam" id="PF04203">
    <property type="entry name" value="Sortase"/>
    <property type="match status" value="1"/>
</dbReference>
<evidence type="ECO:0000313" key="4">
    <source>
        <dbReference type="EMBL" id="NKZ19943.1"/>
    </source>
</evidence>
<dbReference type="Gene3D" id="2.40.260.10">
    <property type="entry name" value="Sortase"/>
    <property type="match status" value="1"/>
</dbReference>
<organism evidence="4 5">
    <name type="scientific">Streptococcus ovuberis</name>
    <dbReference type="NCBI Taxonomy" id="1936207"/>
    <lineage>
        <taxon>Bacteria</taxon>
        <taxon>Bacillati</taxon>
        <taxon>Bacillota</taxon>
        <taxon>Bacilli</taxon>
        <taxon>Lactobacillales</taxon>
        <taxon>Streptococcaceae</taxon>
        <taxon>Streptococcus</taxon>
    </lineage>
</organism>
<dbReference type="AlphaFoldDB" id="A0A7X6MY74"/>
<dbReference type="SUPFAM" id="SSF63817">
    <property type="entry name" value="Sortase"/>
    <property type="match status" value="1"/>
</dbReference>
<evidence type="ECO:0000313" key="5">
    <source>
        <dbReference type="Proteomes" id="UP000522720"/>
    </source>
</evidence>
<evidence type="ECO:0000256" key="3">
    <source>
        <dbReference type="SAM" id="Phobius"/>
    </source>
</evidence>